<dbReference type="OrthoDB" id="8161184at2"/>
<dbReference type="Proteomes" id="UP000194137">
    <property type="component" value="Chromosome"/>
</dbReference>
<protein>
    <submittedName>
        <fullName evidence="1">Uncharacterized protein</fullName>
    </submittedName>
</protein>
<proteinExistence type="predicted"/>
<evidence type="ECO:0000313" key="1">
    <source>
        <dbReference type="EMBL" id="ARQ01508.1"/>
    </source>
</evidence>
<accession>A0A1W6ZW53</accession>
<keyword evidence="2" id="KW-1185">Reference proteome</keyword>
<dbReference type="RefSeq" id="WP_086089898.1">
    <property type="nucleotide sequence ID" value="NZ_CP021112.1"/>
</dbReference>
<evidence type="ECO:0000313" key="2">
    <source>
        <dbReference type="Proteomes" id="UP000194137"/>
    </source>
</evidence>
<sequence>MSRSKRSTPRTKRRLTLHTAARRLSDLYCLWRFCGTRACRRRKACKGDPRTCMPALSLVPPEALAFLEGFDEGQAEGLTFDEMMARNEDEWAALEAWHKRVMSKATESDIGPDAP</sequence>
<dbReference type="EMBL" id="CP021112">
    <property type="protein sequence ID" value="ARQ01508.1"/>
    <property type="molecule type" value="Genomic_DNA"/>
</dbReference>
<name>A0A1W6ZW53_9HYPH</name>
<dbReference type="AlphaFoldDB" id="A0A1W6ZW53"/>
<organism evidence="1 2">
    <name type="scientific">Pseudorhodoplanes sinuspersici</name>
    <dbReference type="NCBI Taxonomy" id="1235591"/>
    <lineage>
        <taxon>Bacteria</taxon>
        <taxon>Pseudomonadati</taxon>
        <taxon>Pseudomonadota</taxon>
        <taxon>Alphaproteobacteria</taxon>
        <taxon>Hyphomicrobiales</taxon>
        <taxon>Pseudorhodoplanes</taxon>
    </lineage>
</organism>
<reference evidence="1 2" key="1">
    <citation type="submission" date="2017-05" db="EMBL/GenBank/DDBJ databases">
        <title>Full genome sequence of Pseudorhodoplanes sinuspersici.</title>
        <authorList>
            <person name="Dastgheib S.M.M."/>
            <person name="Shavandi M."/>
            <person name="Tirandaz H."/>
        </authorList>
    </citation>
    <scope>NUCLEOTIDE SEQUENCE [LARGE SCALE GENOMIC DNA]</scope>
    <source>
        <strain evidence="1 2">RIPI110</strain>
    </source>
</reference>
<gene>
    <name evidence="1" type="ORF">CAK95_22160</name>
</gene>
<dbReference type="KEGG" id="psin:CAK95_22160"/>